<evidence type="ECO:0000313" key="1">
    <source>
        <dbReference type="EMBL" id="EHG98842.1"/>
    </source>
</evidence>
<gene>
    <name evidence="1" type="ORF">HMPREF9441_03361</name>
</gene>
<name>G5SVI7_9BACT</name>
<proteinExistence type="predicted"/>
<dbReference type="AlphaFoldDB" id="G5SVI7"/>
<comment type="caution">
    <text evidence="1">The sequence shown here is derived from an EMBL/GenBank/DDBJ whole genome shotgun (WGS) entry which is preliminary data.</text>
</comment>
<reference evidence="1 2" key="1">
    <citation type="submission" date="2011-03" db="EMBL/GenBank/DDBJ databases">
        <authorList>
            <person name="Weinstock G."/>
            <person name="Sodergren E."/>
            <person name="Clifton S."/>
            <person name="Fulton L."/>
            <person name="Fulton B."/>
            <person name="Courtney L."/>
            <person name="Fronick C."/>
            <person name="Harrison M."/>
            <person name="Strong C."/>
            <person name="Farmer C."/>
            <person name="Delahaunty K."/>
            <person name="Markovic C."/>
            <person name="Hall O."/>
            <person name="Minx P."/>
            <person name="Tomlinson C."/>
            <person name="Mitreva M."/>
            <person name="Hou S."/>
            <person name="Chen J."/>
            <person name="Wollam A."/>
            <person name="Pepin K.H."/>
            <person name="Johnson M."/>
            <person name="Bhonagiri V."/>
            <person name="Zhang X."/>
            <person name="Suruliraj S."/>
            <person name="Warren W."/>
            <person name="Chinwalla A."/>
            <person name="Mardis E.R."/>
            <person name="Wilson R.K."/>
        </authorList>
    </citation>
    <scope>NUCLEOTIDE SEQUENCE [LARGE SCALE GENOMIC DNA]</scope>
    <source>
        <strain evidence="1 2">YIT 11840</strain>
    </source>
</reference>
<evidence type="ECO:0000313" key="2">
    <source>
        <dbReference type="Proteomes" id="UP000003598"/>
    </source>
</evidence>
<keyword evidence="2" id="KW-1185">Reference proteome</keyword>
<sequence>MQGRDEGRVWIKGLFFPREKAARFFCAKRKINLRRTIFRSPEIDFPMSAG</sequence>
<protein>
    <submittedName>
        <fullName evidence="1">Uncharacterized protein</fullName>
    </submittedName>
</protein>
<accession>G5SVI7</accession>
<dbReference type="HOGENOM" id="CLU_3120767_0_0_10"/>
<dbReference type="STRING" id="762968.HMPREF9441_03361"/>
<dbReference type="Proteomes" id="UP000003598">
    <property type="component" value="Unassembled WGS sequence"/>
</dbReference>
<organism evidence="1 2">
    <name type="scientific">Paraprevotella clara YIT 11840</name>
    <dbReference type="NCBI Taxonomy" id="762968"/>
    <lineage>
        <taxon>Bacteria</taxon>
        <taxon>Pseudomonadati</taxon>
        <taxon>Bacteroidota</taxon>
        <taxon>Bacteroidia</taxon>
        <taxon>Bacteroidales</taxon>
        <taxon>Prevotellaceae</taxon>
        <taxon>Paraprevotella</taxon>
    </lineage>
</organism>
<dbReference type="EMBL" id="AFFY01000054">
    <property type="protein sequence ID" value="EHG98842.1"/>
    <property type="molecule type" value="Genomic_DNA"/>
</dbReference>